<dbReference type="AlphaFoldDB" id="A0A2T6B861"/>
<proteinExistence type="predicted"/>
<evidence type="ECO:0000313" key="2">
    <source>
        <dbReference type="Proteomes" id="UP000244224"/>
    </source>
</evidence>
<dbReference type="Proteomes" id="UP000244224">
    <property type="component" value="Unassembled WGS sequence"/>
</dbReference>
<gene>
    <name evidence="1" type="ORF">C8N34_10249</name>
</gene>
<evidence type="ECO:0000313" key="1">
    <source>
        <dbReference type="EMBL" id="PTX52271.1"/>
    </source>
</evidence>
<dbReference type="EMBL" id="QBKP01000002">
    <property type="protein sequence ID" value="PTX52271.1"/>
    <property type="molecule type" value="Genomic_DNA"/>
</dbReference>
<accession>A0A2T6B861</accession>
<keyword evidence="2" id="KW-1185">Reference proteome</keyword>
<dbReference type="RefSeq" id="WP_108127578.1">
    <property type="nucleotide sequence ID" value="NZ_QBKP01000002.1"/>
</dbReference>
<reference evidence="1 2" key="1">
    <citation type="submission" date="2018-04" db="EMBL/GenBank/DDBJ databases">
        <title>Genomic Encyclopedia of Archaeal and Bacterial Type Strains, Phase II (KMG-II): from individual species to whole genera.</title>
        <authorList>
            <person name="Goeker M."/>
        </authorList>
    </citation>
    <scope>NUCLEOTIDE SEQUENCE [LARGE SCALE GENOMIC DNA]</scope>
    <source>
        <strain evidence="1 2">DSM 21823</strain>
    </source>
</reference>
<organism evidence="1 2">
    <name type="scientific">Gemmobacter caeni</name>
    <dbReference type="NCBI Taxonomy" id="589035"/>
    <lineage>
        <taxon>Bacteria</taxon>
        <taxon>Pseudomonadati</taxon>
        <taxon>Pseudomonadota</taxon>
        <taxon>Alphaproteobacteria</taxon>
        <taxon>Rhodobacterales</taxon>
        <taxon>Paracoccaceae</taxon>
        <taxon>Gemmobacter</taxon>
    </lineage>
</organism>
<name>A0A2T6B861_9RHOB</name>
<protein>
    <submittedName>
        <fullName evidence="1">Uncharacterized protein</fullName>
    </submittedName>
</protein>
<comment type="caution">
    <text evidence="1">The sequence shown here is derived from an EMBL/GenBank/DDBJ whole genome shotgun (WGS) entry which is preliminary data.</text>
</comment>
<sequence length="266" mass="30125">MILNTHTYRLIKNALTLIPGAPSSAQLGEAMAAAWEFRSYHALNEHLSRVDTDLSEIPDRFDVHPDRMLRRLARLDVEPEPARSLALTMLLVQDGAFAVEMMEEFEELHGARAYRFDQTTPAWRETVTRAAEALAEHAPRKAWHLPLEARLDWRHPDPDALDLSSALRVIPFGEVPHLEDSRDLEAEEFEQTDRVTDQGGQLPVTIIENVLAMCQHLLPDGARHLIIGPTGVVVLYELFEICLVAYDHRERHLYPALYPADGTEMG</sequence>